<feature type="binding site" evidence="7">
    <location>
        <begin position="212"/>
        <end position="213"/>
    </location>
    <ligand>
        <name>substrate</name>
    </ligand>
</feature>
<dbReference type="SMART" id="SM00855">
    <property type="entry name" value="PGAM"/>
    <property type="match status" value="1"/>
</dbReference>
<feature type="binding site" evidence="7">
    <location>
        <begin position="37"/>
        <end position="44"/>
    </location>
    <ligand>
        <name>substrate</name>
    </ligand>
</feature>
<gene>
    <name evidence="9" type="ORF">PPERSA_11884</name>
</gene>
<dbReference type="PANTHER" id="PTHR11931">
    <property type="entry name" value="PHOSPHOGLYCERATE MUTASE"/>
    <property type="match status" value="1"/>
</dbReference>
<comment type="catalytic activity">
    <reaction evidence="1">
        <text>(2R)-2-phosphoglycerate = (2R)-3-phosphoglycerate</text>
        <dbReference type="Rhea" id="RHEA:15901"/>
        <dbReference type="ChEBI" id="CHEBI:58272"/>
        <dbReference type="ChEBI" id="CHEBI:58289"/>
        <dbReference type="EC" id="5.4.2.11"/>
    </reaction>
</comment>
<evidence type="ECO:0000256" key="4">
    <source>
        <dbReference type="ARBA" id="ARBA00023152"/>
    </source>
</evidence>
<organism evidence="9 10">
    <name type="scientific">Pseudocohnilembus persalinus</name>
    <name type="common">Ciliate</name>
    <dbReference type="NCBI Taxonomy" id="266149"/>
    <lineage>
        <taxon>Eukaryota</taxon>
        <taxon>Sar</taxon>
        <taxon>Alveolata</taxon>
        <taxon>Ciliophora</taxon>
        <taxon>Intramacronucleata</taxon>
        <taxon>Oligohymenophorea</taxon>
        <taxon>Scuticociliatia</taxon>
        <taxon>Philasterida</taxon>
        <taxon>Pseudocohnilembidae</taxon>
        <taxon>Pseudocohnilembus</taxon>
    </lineage>
</organism>
<feature type="binding site" evidence="7">
    <location>
        <position position="89"/>
    </location>
    <ligand>
        <name>substrate</name>
    </ligand>
</feature>
<dbReference type="InParanoid" id="A0A0V0QKG7"/>
<dbReference type="FunFam" id="3.40.50.1240:FF:000003">
    <property type="entry name" value="2,3-bisphosphoglycerate-dependent phosphoglycerate mutase"/>
    <property type="match status" value="1"/>
</dbReference>
<reference evidence="9 10" key="1">
    <citation type="journal article" date="2015" name="Sci. Rep.">
        <title>Genome of the facultative scuticociliatosis pathogen Pseudocohnilembus persalinus provides insight into its virulence through horizontal gene transfer.</title>
        <authorList>
            <person name="Xiong J."/>
            <person name="Wang G."/>
            <person name="Cheng J."/>
            <person name="Tian M."/>
            <person name="Pan X."/>
            <person name="Warren A."/>
            <person name="Jiang C."/>
            <person name="Yuan D."/>
            <person name="Miao W."/>
        </authorList>
    </citation>
    <scope>NUCLEOTIDE SEQUENCE [LARGE SCALE GENOMIC DNA]</scope>
    <source>
        <strain evidence="9">36N120E</strain>
    </source>
</reference>
<dbReference type="NCBIfam" id="NF010713">
    <property type="entry name" value="PRK14115.1"/>
    <property type="match status" value="1"/>
</dbReference>
<feature type="binding site" evidence="7">
    <location>
        <begin position="50"/>
        <end position="51"/>
    </location>
    <ligand>
        <name>substrate</name>
    </ligand>
</feature>
<dbReference type="HAMAP" id="MF_01039">
    <property type="entry name" value="PGAM_GpmA"/>
    <property type="match status" value="1"/>
</dbReference>
<comment type="caution">
    <text evidence="9">The sequence shown here is derived from an EMBL/GenBank/DDBJ whole genome shotgun (WGS) entry which is preliminary data.</text>
</comment>
<evidence type="ECO:0000256" key="6">
    <source>
        <dbReference type="PIRSR" id="PIRSR613078-1"/>
    </source>
</evidence>
<keyword evidence="10" id="KW-1185">Reference proteome</keyword>
<dbReference type="GO" id="GO:0004619">
    <property type="term" value="F:phosphoglycerate mutase activity"/>
    <property type="evidence" value="ECO:0007669"/>
    <property type="project" value="UniProtKB-EC"/>
</dbReference>
<evidence type="ECO:0000256" key="2">
    <source>
        <dbReference type="ARBA" id="ARBA00006717"/>
    </source>
</evidence>
<dbReference type="InterPro" id="IPR029033">
    <property type="entry name" value="His_PPase_superfam"/>
</dbReference>
<evidence type="ECO:0000256" key="7">
    <source>
        <dbReference type="PIRSR" id="PIRSR613078-2"/>
    </source>
</evidence>
<feature type="binding site" evidence="7">
    <location>
        <begin position="143"/>
        <end position="144"/>
    </location>
    <ligand>
        <name>substrate</name>
    </ligand>
</feature>
<dbReference type="OrthoDB" id="354304at2759"/>
<evidence type="ECO:0000313" key="9">
    <source>
        <dbReference type="EMBL" id="KRX02544.1"/>
    </source>
</evidence>
<dbReference type="CDD" id="cd07067">
    <property type="entry name" value="HP_PGM_like"/>
    <property type="match status" value="1"/>
</dbReference>
<accession>A0A0V0QKG7</accession>
<dbReference type="SUPFAM" id="SSF53254">
    <property type="entry name" value="Phosphoglycerate mutase-like"/>
    <property type="match status" value="1"/>
</dbReference>
<feature type="site" description="Transition state stabilizer" evidence="8">
    <location>
        <position position="211"/>
    </location>
</feature>
<protein>
    <recommendedName>
        <fullName evidence="3">phosphoglycerate mutase (2,3-diphosphoglycerate-dependent)</fullName>
        <ecNumber evidence="3">5.4.2.11</ecNumber>
    </recommendedName>
</protein>
<proteinExistence type="inferred from homology"/>
<dbReference type="Proteomes" id="UP000054937">
    <property type="component" value="Unassembled WGS sequence"/>
</dbReference>
<dbReference type="OMA" id="MLPYWYD"/>
<feature type="binding site" evidence="7">
    <location>
        <position position="127"/>
    </location>
    <ligand>
        <name>substrate</name>
    </ligand>
</feature>
<dbReference type="InterPro" id="IPR005952">
    <property type="entry name" value="Phosphogly_mut1"/>
</dbReference>
<keyword evidence="5" id="KW-0413">Isomerase</keyword>
<dbReference type="PIRSF" id="PIRSF000709">
    <property type="entry name" value="6PFK_2-Ptase"/>
    <property type="match status" value="1"/>
</dbReference>
<feature type="active site" description="Tele-phosphohistidine intermediate" evidence="6">
    <location>
        <position position="38"/>
    </location>
</feature>
<dbReference type="EC" id="5.4.2.11" evidence="3"/>
<evidence type="ECO:0000256" key="1">
    <source>
        <dbReference type="ARBA" id="ARBA00000380"/>
    </source>
</evidence>
<feature type="binding site" evidence="7">
    <location>
        <begin position="116"/>
        <end position="119"/>
    </location>
    <ligand>
        <name>substrate</name>
    </ligand>
</feature>
<evidence type="ECO:0000256" key="8">
    <source>
        <dbReference type="PIRSR" id="PIRSR613078-3"/>
    </source>
</evidence>
<dbReference type="FunCoup" id="A0A0V0QKG7">
    <property type="interactions" value="64"/>
</dbReference>
<feature type="active site" description="Proton donor/acceptor" evidence="6">
    <location>
        <position position="116"/>
    </location>
</feature>
<sequence>MQSIHKALKQTSSISFLQQFAFSEAAGNAKYKVVFLRHGESQWNKENRFTGWYDVALSPKGVEEARAAGKTLKQNGYKFDICFTSVLTRAITTLNYTLDELGTHYLPVNKHWRLNERHYGALQGLNKSETAEKHGEEQVKIWRRSYDIPPPALEQTDERFPGFDPRYAQIPKDHLPTTESLELCVERVLPYWYDAICPAVLSGKSVVVCAHGNSLRSIIKHIDNVSKEDIIGLNIPTAIPLVYEFDENMVPVKNYYLADPEELKQKMNAVANQGKKQ</sequence>
<dbReference type="Gene3D" id="3.40.50.1240">
    <property type="entry name" value="Phosphoglycerate mutase-like"/>
    <property type="match status" value="1"/>
</dbReference>
<dbReference type="EMBL" id="LDAU01000154">
    <property type="protein sequence ID" value="KRX02544.1"/>
    <property type="molecule type" value="Genomic_DNA"/>
</dbReference>
<dbReference type="GO" id="GO:0006096">
    <property type="term" value="P:glycolytic process"/>
    <property type="evidence" value="ECO:0007669"/>
    <property type="project" value="UniProtKB-KW"/>
</dbReference>
<dbReference type="InterPro" id="IPR013078">
    <property type="entry name" value="His_Pase_superF_clade-1"/>
</dbReference>
<dbReference type="Pfam" id="PF00300">
    <property type="entry name" value="His_Phos_1"/>
    <property type="match status" value="1"/>
</dbReference>
<comment type="similarity">
    <text evidence="2">Belongs to the phosphoglycerate mutase family. BPG-dependent PGAM subfamily.</text>
</comment>
<dbReference type="AlphaFoldDB" id="A0A0V0QKG7"/>
<evidence type="ECO:0000256" key="5">
    <source>
        <dbReference type="ARBA" id="ARBA00023235"/>
    </source>
</evidence>
<evidence type="ECO:0000313" key="10">
    <source>
        <dbReference type="Proteomes" id="UP000054937"/>
    </source>
</evidence>
<dbReference type="NCBIfam" id="TIGR01258">
    <property type="entry name" value="pgm_1"/>
    <property type="match status" value="1"/>
</dbReference>
<name>A0A0V0QKG7_PSEPJ</name>
<keyword evidence="4" id="KW-0324">Glycolysis</keyword>
<evidence type="ECO:0000256" key="3">
    <source>
        <dbReference type="ARBA" id="ARBA00012028"/>
    </source>
</evidence>